<protein>
    <submittedName>
        <fullName evidence="3">Uncharacterized protein</fullName>
    </submittedName>
</protein>
<name>A0A8A1LMQ0_AJEC8</name>
<organism evidence="3 4">
    <name type="scientific">Ajellomyces capsulatus (strain H88)</name>
    <name type="common">Darling's disease fungus</name>
    <name type="synonym">Histoplasma capsulatum</name>
    <dbReference type="NCBI Taxonomy" id="544711"/>
    <lineage>
        <taxon>Eukaryota</taxon>
        <taxon>Fungi</taxon>
        <taxon>Dikarya</taxon>
        <taxon>Ascomycota</taxon>
        <taxon>Pezizomycotina</taxon>
        <taxon>Eurotiomycetes</taxon>
        <taxon>Eurotiomycetidae</taxon>
        <taxon>Onygenales</taxon>
        <taxon>Ajellomycetaceae</taxon>
        <taxon>Histoplasma</taxon>
    </lineage>
</organism>
<evidence type="ECO:0000313" key="3">
    <source>
        <dbReference type="EMBL" id="QSS53157.1"/>
    </source>
</evidence>
<dbReference type="AlphaFoldDB" id="A0A8A1LMQ0"/>
<evidence type="ECO:0000256" key="1">
    <source>
        <dbReference type="SAM" id="MobiDB-lite"/>
    </source>
</evidence>
<gene>
    <name evidence="3" type="ORF">I7I53_00331</name>
</gene>
<keyword evidence="2" id="KW-1133">Transmembrane helix</keyword>
<keyword evidence="2" id="KW-0472">Membrane</keyword>
<reference evidence="3" key="1">
    <citation type="submission" date="2021-01" db="EMBL/GenBank/DDBJ databases">
        <title>Chromosome-level genome assembly of a human fungal pathogen reveals clustering of transcriptionally co-regulated genes.</title>
        <authorList>
            <person name="Voorhies M."/>
            <person name="Cohen S."/>
            <person name="Shea T.P."/>
            <person name="Petrus S."/>
            <person name="Munoz J.F."/>
            <person name="Poplawski S."/>
            <person name="Goldman W.E."/>
            <person name="Michael T."/>
            <person name="Cuomo C.A."/>
            <person name="Sil A."/>
            <person name="Beyhan S."/>
        </authorList>
    </citation>
    <scope>NUCLEOTIDE SEQUENCE</scope>
    <source>
        <strain evidence="3">H88</strain>
    </source>
</reference>
<dbReference type="VEuPathDB" id="FungiDB:I7I53_00331"/>
<evidence type="ECO:0000313" key="4">
    <source>
        <dbReference type="Proteomes" id="UP000663419"/>
    </source>
</evidence>
<dbReference type="Proteomes" id="UP000663419">
    <property type="component" value="Chromosome 3"/>
</dbReference>
<proteinExistence type="predicted"/>
<accession>A0A8A1LMQ0</accession>
<feature type="transmembrane region" description="Helical" evidence="2">
    <location>
        <begin position="20"/>
        <end position="41"/>
    </location>
</feature>
<dbReference type="EMBL" id="CP069104">
    <property type="protein sequence ID" value="QSS53157.1"/>
    <property type="molecule type" value="Genomic_DNA"/>
</dbReference>
<sequence>MAIMASRKQQNGDTQVFISALYIGIYICIYIYIFYIILYLYNIDLPPNSVARQHRPIPPHYPRLRRPVNKPYPSARRSRYIPSRSQLGQ</sequence>
<evidence type="ECO:0000256" key="2">
    <source>
        <dbReference type="SAM" id="Phobius"/>
    </source>
</evidence>
<keyword evidence="2" id="KW-0812">Transmembrane</keyword>
<feature type="region of interest" description="Disordered" evidence="1">
    <location>
        <begin position="56"/>
        <end position="89"/>
    </location>
</feature>
<feature type="compositionally biased region" description="Basic residues" evidence="1">
    <location>
        <begin position="56"/>
        <end position="68"/>
    </location>
</feature>